<feature type="transmembrane region" description="Helical" evidence="1">
    <location>
        <begin position="26"/>
        <end position="45"/>
    </location>
</feature>
<evidence type="ECO:0000256" key="1">
    <source>
        <dbReference type="SAM" id="Phobius"/>
    </source>
</evidence>
<dbReference type="GO" id="GO:0004713">
    <property type="term" value="F:protein tyrosine kinase activity"/>
    <property type="evidence" value="ECO:0007669"/>
    <property type="project" value="TreeGrafter"/>
</dbReference>
<dbReference type="STRING" id="645274.SAMN04487901_105113"/>
<dbReference type="InterPro" id="IPR050445">
    <property type="entry name" value="Bact_polysacc_biosynth/exp"/>
</dbReference>
<keyword evidence="1" id="KW-0812">Transmembrane</keyword>
<dbReference type="AlphaFoldDB" id="A0A1G7V8H3"/>
<sequence>MEDNKKELKTIDVINIAKKLWARKKLFAKTLPIAFVLSCVFILGFPRYYNTDIKLAPELGGSSIGSSTLGSLASSFGFDLDNLQSNDAITPLLYPDLMEDNGFVTNLFNVRVKTVDGSIETTYHDYLQKHQKPVIWFVPIDWMKNLFRSEQKAEERTIDPYNLSKDEDAIAGSIRNNIKINFDKKTAVISISVKDQDPLICKTIGDSVKERLQEFITDYRTSKARTDYEYYMKLTMEAKQEYEKTRQQYGRMADASTNVALKSLELQLEDMENDLQLRYNTYTTLNTQMQASKAKVQERTPAFTVIKGASVPIKPAGPKRMIFVAFMLMLTFAGTSLYILRKQ</sequence>
<keyword evidence="3" id="KW-1185">Reference proteome</keyword>
<keyword evidence="1" id="KW-1133">Transmembrane helix</keyword>
<accession>A0A1G7V8H3</accession>
<proteinExistence type="predicted"/>
<evidence type="ECO:0000313" key="2">
    <source>
        <dbReference type="EMBL" id="SDG55260.1"/>
    </source>
</evidence>
<evidence type="ECO:0000313" key="3">
    <source>
        <dbReference type="Proteomes" id="UP000198779"/>
    </source>
</evidence>
<keyword evidence="1" id="KW-0472">Membrane</keyword>
<dbReference type="PANTHER" id="PTHR32309">
    <property type="entry name" value="TYROSINE-PROTEIN KINASE"/>
    <property type="match status" value="1"/>
</dbReference>
<organism evidence="2 3">
    <name type="scientific">Prevotella communis</name>
    <dbReference type="NCBI Taxonomy" id="2913614"/>
    <lineage>
        <taxon>Bacteria</taxon>
        <taxon>Pseudomonadati</taxon>
        <taxon>Bacteroidota</taxon>
        <taxon>Bacteroidia</taxon>
        <taxon>Bacteroidales</taxon>
        <taxon>Prevotellaceae</taxon>
        <taxon>Prevotella</taxon>
    </lineage>
</organism>
<dbReference type="Proteomes" id="UP000198779">
    <property type="component" value="Unassembled WGS sequence"/>
</dbReference>
<gene>
    <name evidence="2" type="ORF">SAMN04487901_105113</name>
</gene>
<dbReference type="GO" id="GO:0005886">
    <property type="term" value="C:plasma membrane"/>
    <property type="evidence" value="ECO:0007669"/>
    <property type="project" value="TreeGrafter"/>
</dbReference>
<dbReference type="PANTHER" id="PTHR32309:SF13">
    <property type="entry name" value="FERRIC ENTEROBACTIN TRANSPORT PROTEIN FEPE"/>
    <property type="match status" value="1"/>
</dbReference>
<dbReference type="EMBL" id="FNCQ01000005">
    <property type="protein sequence ID" value="SDG55260.1"/>
    <property type="molecule type" value="Genomic_DNA"/>
</dbReference>
<protein>
    <submittedName>
        <fullName evidence="2">Chain length determinant protein</fullName>
    </submittedName>
</protein>
<reference evidence="3" key="1">
    <citation type="submission" date="2016-10" db="EMBL/GenBank/DDBJ databases">
        <authorList>
            <person name="Varghese N."/>
            <person name="Submissions S."/>
        </authorList>
    </citation>
    <scope>NUCLEOTIDE SEQUENCE [LARGE SCALE GENOMIC DNA]</scope>
    <source>
        <strain evidence="3">BP1-148</strain>
    </source>
</reference>
<name>A0A1G7V8H3_9BACT</name>
<feature type="transmembrane region" description="Helical" evidence="1">
    <location>
        <begin position="321"/>
        <end position="340"/>
    </location>
</feature>